<dbReference type="EMBL" id="JAPFFF010000017">
    <property type="protein sequence ID" value="KAK8863967.1"/>
    <property type="molecule type" value="Genomic_DNA"/>
</dbReference>
<name>A0ABR2GKR5_9EUKA</name>
<protein>
    <recommendedName>
        <fullName evidence="4">Death domain-containing protein</fullName>
    </recommendedName>
</protein>
<accession>A0ABR2GKR5</accession>
<evidence type="ECO:0000313" key="1">
    <source>
        <dbReference type="EMBL" id="KAK8834168.1"/>
    </source>
</evidence>
<evidence type="ECO:0000313" key="2">
    <source>
        <dbReference type="EMBL" id="KAK8863967.1"/>
    </source>
</evidence>
<sequence length="151" mass="17811">MKEVKISTERLDISIQAIKELCMKKDSNVTEIEYRVYNLWNSLFNLDSFNDADKNSFITKDKRKADARLQDFDPKNCFVWKKFCEKFGSSLSQTELISIAEVISSNIGVKVDREAKRRKEILIKWFDENSEKIIPFIDFLRIERSEDEKNA</sequence>
<keyword evidence="3" id="KW-1185">Reference proteome</keyword>
<comment type="caution">
    <text evidence="1">The sequence shown here is derived from an EMBL/GenBank/DDBJ whole genome shotgun (WGS) entry which is preliminary data.</text>
</comment>
<evidence type="ECO:0008006" key="4">
    <source>
        <dbReference type="Google" id="ProtNLM"/>
    </source>
</evidence>
<evidence type="ECO:0000313" key="3">
    <source>
        <dbReference type="Proteomes" id="UP001470230"/>
    </source>
</evidence>
<reference evidence="1 3" key="1">
    <citation type="submission" date="2024-04" db="EMBL/GenBank/DDBJ databases">
        <title>Tritrichomonas musculus Genome.</title>
        <authorList>
            <person name="Alves-Ferreira E."/>
            <person name="Grigg M."/>
            <person name="Lorenzi H."/>
            <person name="Galac M."/>
        </authorList>
    </citation>
    <scope>NUCLEOTIDE SEQUENCE [LARGE SCALE GENOMIC DNA]</scope>
    <source>
        <strain evidence="1 3">EAF2021</strain>
    </source>
</reference>
<dbReference type="Proteomes" id="UP001470230">
    <property type="component" value="Unassembled WGS sequence"/>
</dbReference>
<dbReference type="EMBL" id="JAPFFF010000483">
    <property type="protein sequence ID" value="KAK8834168.1"/>
    <property type="molecule type" value="Genomic_DNA"/>
</dbReference>
<proteinExistence type="predicted"/>
<gene>
    <name evidence="2" type="ORF">M9Y10_011661</name>
    <name evidence="1" type="ORF">M9Y10_033248</name>
</gene>
<organism evidence="1 3">
    <name type="scientific">Tritrichomonas musculus</name>
    <dbReference type="NCBI Taxonomy" id="1915356"/>
    <lineage>
        <taxon>Eukaryota</taxon>
        <taxon>Metamonada</taxon>
        <taxon>Parabasalia</taxon>
        <taxon>Tritrichomonadida</taxon>
        <taxon>Tritrichomonadidae</taxon>
        <taxon>Tritrichomonas</taxon>
    </lineage>
</organism>